<keyword evidence="4" id="KW-1185">Reference proteome</keyword>
<sequence>MRRILLFPLTLLLFSTLSPAEPSTTLAPPAANSSGSWSPLYHGVAIRHDRREEPRLLRITTVRVDLAAEGVELFVTPGNGDQPKEDHLRRTSSFLEEFDLEVALNATGFHPVAAEGTAVDIIGLSLSEGEVVSEVQRDAPVFYLDAKGKARITAAPFAPGQFAGARLAVQGWYGAKGMLLDEGEVVTEAVDVHPRSALGVDREGRFVYLVTFDGRRKGYSLGADLPEMARFFQELGCWQAMNLDGGGSTTLVVKDPVSGEATFANRPSGSGERAVGNHLGVQAVPEAKTGH</sequence>
<dbReference type="AlphaFoldDB" id="A0A934VM40"/>
<keyword evidence="3" id="KW-0378">Hydrolase</keyword>
<organism evidence="3 4">
    <name type="scientific">Roseibacillus ishigakijimensis</name>
    <dbReference type="NCBI Taxonomy" id="454146"/>
    <lineage>
        <taxon>Bacteria</taxon>
        <taxon>Pseudomonadati</taxon>
        <taxon>Verrucomicrobiota</taxon>
        <taxon>Verrucomicrobiia</taxon>
        <taxon>Verrucomicrobiales</taxon>
        <taxon>Verrucomicrobiaceae</taxon>
        <taxon>Roseibacillus</taxon>
    </lineage>
</organism>
<dbReference type="InterPro" id="IPR018711">
    <property type="entry name" value="NAGPA"/>
</dbReference>
<evidence type="ECO:0000313" key="3">
    <source>
        <dbReference type="EMBL" id="MBK1833555.1"/>
    </source>
</evidence>
<dbReference type="Pfam" id="PF09992">
    <property type="entry name" value="NAGPA"/>
    <property type="match status" value="1"/>
</dbReference>
<proteinExistence type="predicted"/>
<keyword evidence="3" id="KW-0326">Glycosidase</keyword>
<dbReference type="EMBL" id="JAENIO010000010">
    <property type="protein sequence ID" value="MBK1833555.1"/>
    <property type="molecule type" value="Genomic_DNA"/>
</dbReference>
<dbReference type="Proteomes" id="UP000604083">
    <property type="component" value="Unassembled WGS sequence"/>
</dbReference>
<dbReference type="PANTHER" id="PTHR40446">
    <property type="entry name" value="N-ACETYLGLUCOSAMINE-1-PHOSPHODIESTER ALPHA-N-ACETYLGLUCOSAMINIDASE"/>
    <property type="match status" value="1"/>
</dbReference>
<dbReference type="RefSeq" id="WP_200390990.1">
    <property type="nucleotide sequence ID" value="NZ_JAENIO010000010.1"/>
</dbReference>
<protein>
    <submittedName>
        <fullName evidence="3">Phosphodiester glycosidase family protein</fullName>
    </submittedName>
</protein>
<evidence type="ECO:0000313" key="4">
    <source>
        <dbReference type="Proteomes" id="UP000604083"/>
    </source>
</evidence>
<comment type="caution">
    <text evidence="3">The sequence shown here is derived from an EMBL/GenBank/DDBJ whole genome shotgun (WGS) entry which is preliminary data.</text>
</comment>
<gene>
    <name evidence="3" type="ORF">JIN78_05725</name>
</gene>
<dbReference type="GO" id="GO:0016798">
    <property type="term" value="F:hydrolase activity, acting on glycosyl bonds"/>
    <property type="evidence" value="ECO:0007669"/>
    <property type="project" value="UniProtKB-KW"/>
</dbReference>
<feature type="signal peptide" evidence="1">
    <location>
        <begin position="1"/>
        <end position="20"/>
    </location>
</feature>
<reference evidence="3" key="1">
    <citation type="submission" date="2021-01" db="EMBL/GenBank/DDBJ databases">
        <title>Modified the classification status of verrucomicrobia.</title>
        <authorList>
            <person name="Feng X."/>
        </authorList>
    </citation>
    <scope>NUCLEOTIDE SEQUENCE</scope>
    <source>
        <strain evidence="3">KCTC 12986</strain>
    </source>
</reference>
<evidence type="ECO:0000256" key="1">
    <source>
        <dbReference type="SAM" id="SignalP"/>
    </source>
</evidence>
<dbReference type="PANTHER" id="PTHR40446:SF2">
    <property type="entry name" value="N-ACETYLGLUCOSAMINE-1-PHOSPHODIESTER ALPHA-N-ACETYLGLUCOSAMINIDASE"/>
    <property type="match status" value="1"/>
</dbReference>
<feature type="domain" description="Phosphodiester glycosidase" evidence="2">
    <location>
        <begin position="101"/>
        <end position="281"/>
    </location>
</feature>
<name>A0A934VM40_9BACT</name>
<keyword evidence="1" id="KW-0732">Signal</keyword>
<evidence type="ECO:0000259" key="2">
    <source>
        <dbReference type="Pfam" id="PF09992"/>
    </source>
</evidence>
<accession>A0A934VM40</accession>
<feature type="chain" id="PRO_5037235044" evidence="1">
    <location>
        <begin position="21"/>
        <end position="291"/>
    </location>
</feature>